<keyword evidence="1" id="KW-0732">Signal</keyword>
<dbReference type="GeneTree" id="ENSGT00990000204886"/>
<feature type="domain" description="Immunoglobulin" evidence="3">
    <location>
        <begin position="3"/>
        <end position="82"/>
    </location>
</feature>
<protein>
    <recommendedName>
        <fullName evidence="3">Immunoglobulin domain-containing protein</fullName>
    </recommendedName>
</protein>
<dbReference type="Proteomes" id="UP000265040">
    <property type="component" value="Chromosome 18"/>
</dbReference>
<dbReference type="InParanoid" id="A0A7N6FCL7"/>
<dbReference type="GO" id="GO:0004888">
    <property type="term" value="F:transmembrane signaling receptor activity"/>
    <property type="evidence" value="ECO:0007669"/>
    <property type="project" value="TreeGrafter"/>
</dbReference>
<dbReference type="GO" id="GO:0007166">
    <property type="term" value="P:cell surface receptor signaling pathway"/>
    <property type="evidence" value="ECO:0007669"/>
    <property type="project" value="TreeGrafter"/>
</dbReference>
<dbReference type="InterPro" id="IPR013783">
    <property type="entry name" value="Ig-like_fold"/>
</dbReference>
<evidence type="ECO:0000313" key="5">
    <source>
        <dbReference type="Proteomes" id="UP000265040"/>
    </source>
</evidence>
<organism evidence="4 5">
    <name type="scientific">Anabas testudineus</name>
    <name type="common">Climbing perch</name>
    <name type="synonym">Anthias testudineus</name>
    <dbReference type="NCBI Taxonomy" id="64144"/>
    <lineage>
        <taxon>Eukaryota</taxon>
        <taxon>Metazoa</taxon>
        <taxon>Chordata</taxon>
        <taxon>Craniata</taxon>
        <taxon>Vertebrata</taxon>
        <taxon>Euteleostomi</taxon>
        <taxon>Actinopterygii</taxon>
        <taxon>Neopterygii</taxon>
        <taxon>Teleostei</taxon>
        <taxon>Neoteleostei</taxon>
        <taxon>Acanthomorphata</taxon>
        <taxon>Anabantaria</taxon>
        <taxon>Anabantiformes</taxon>
        <taxon>Anabantoidei</taxon>
        <taxon>Anabantidae</taxon>
        <taxon>Anabas</taxon>
    </lineage>
</organism>
<dbReference type="GO" id="GO:0009897">
    <property type="term" value="C:external side of plasma membrane"/>
    <property type="evidence" value="ECO:0007669"/>
    <property type="project" value="TreeGrafter"/>
</dbReference>
<evidence type="ECO:0000313" key="4">
    <source>
        <dbReference type="Ensembl" id="ENSATEP00000051759.2"/>
    </source>
</evidence>
<dbReference type="Pfam" id="PF13895">
    <property type="entry name" value="Ig_2"/>
    <property type="match status" value="1"/>
</dbReference>
<dbReference type="InterPro" id="IPR050488">
    <property type="entry name" value="Ig_Fc_receptor"/>
</dbReference>
<evidence type="ECO:0000259" key="3">
    <source>
        <dbReference type="SMART" id="SM00409"/>
    </source>
</evidence>
<dbReference type="InterPro" id="IPR003599">
    <property type="entry name" value="Ig_sub"/>
</dbReference>
<dbReference type="Ensembl" id="ENSATET00000070727.2">
    <property type="protein sequence ID" value="ENSATEP00000051759.2"/>
    <property type="gene ID" value="ENSATEG00000030277.1"/>
</dbReference>
<accession>A0A7N6FCL7</accession>
<dbReference type="GO" id="GO:0006955">
    <property type="term" value="P:immune response"/>
    <property type="evidence" value="ECO:0007669"/>
    <property type="project" value="TreeGrafter"/>
</dbReference>
<dbReference type="SMART" id="SM00409">
    <property type="entry name" value="IG"/>
    <property type="match status" value="2"/>
</dbReference>
<dbReference type="PANTHER" id="PTHR11481">
    <property type="entry name" value="IMMUNOGLOBULIN FC RECEPTOR"/>
    <property type="match status" value="1"/>
</dbReference>
<reference evidence="4" key="1">
    <citation type="submission" date="2021-04" db="EMBL/GenBank/DDBJ databases">
        <authorList>
            <consortium name="Wellcome Sanger Institute Data Sharing"/>
        </authorList>
    </citation>
    <scope>NUCLEOTIDE SEQUENCE [LARGE SCALE GENOMIC DNA]</scope>
</reference>
<evidence type="ECO:0000256" key="1">
    <source>
        <dbReference type="ARBA" id="ARBA00022729"/>
    </source>
</evidence>
<dbReference type="Gene3D" id="2.60.40.10">
    <property type="entry name" value="Immunoglobulins"/>
    <property type="match status" value="2"/>
</dbReference>
<evidence type="ECO:0000256" key="2">
    <source>
        <dbReference type="ARBA" id="ARBA00023157"/>
    </source>
</evidence>
<dbReference type="AlphaFoldDB" id="A0A7N6FCL7"/>
<proteinExistence type="predicted"/>
<dbReference type="PANTHER" id="PTHR11481:SF64">
    <property type="entry name" value="FC RECEPTOR-LIKE PROTEIN 4"/>
    <property type="match status" value="1"/>
</dbReference>
<dbReference type="InterPro" id="IPR036179">
    <property type="entry name" value="Ig-like_dom_sf"/>
</dbReference>
<feature type="domain" description="Immunoglobulin" evidence="3">
    <location>
        <begin position="90"/>
        <end position="163"/>
    </location>
</feature>
<keyword evidence="5" id="KW-1185">Reference proteome</keyword>
<reference evidence="4" key="3">
    <citation type="submission" date="2025-09" db="UniProtKB">
        <authorList>
            <consortium name="Ensembl"/>
        </authorList>
    </citation>
    <scope>IDENTIFICATION</scope>
</reference>
<dbReference type="SUPFAM" id="SSF48726">
    <property type="entry name" value="Immunoglobulin"/>
    <property type="match status" value="1"/>
</dbReference>
<name>A0A7N6FCL7_ANATE</name>
<sequence length="165" mass="18183">MTPNRQQHFEYESFSFHCESTDGSTQLKGIRNTEEFNPACLSKKTSTGLSCTLAQAYKEDSAEYWCETNKGERSNTINISVCGKGSVILDIPALVFEGEAVTLCCSTKTSSTNLAVFYKDDTPMHISPMEKFKVNNVSKFDEGVYSCSISDGRTSPGSWLVVKGK</sequence>
<keyword evidence="2" id="KW-1015">Disulfide bond</keyword>
<reference evidence="4" key="2">
    <citation type="submission" date="2025-08" db="UniProtKB">
        <authorList>
            <consortium name="Ensembl"/>
        </authorList>
    </citation>
    <scope>IDENTIFICATION</scope>
</reference>